<dbReference type="PANTHER" id="PTHR11237:SF4">
    <property type="entry name" value="5-DEMETHOXYUBIQUINONE HYDROXYLASE, MITOCHONDRIAL"/>
    <property type="match status" value="1"/>
</dbReference>
<dbReference type="HAMAP" id="MF_01658">
    <property type="entry name" value="COQ7"/>
    <property type="match status" value="1"/>
</dbReference>
<dbReference type="InterPro" id="IPR009078">
    <property type="entry name" value="Ferritin-like_SF"/>
</dbReference>
<dbReference type="CDD" id="cd01042">
    <property type="entry name" value="DMQH"/>
    <property type="match status" value="1"/>
</dbReference>
<dbReference type="InterPro" id="IPR012347">
    <property type="entry name" value="Ferritin-like"/>
</dbReference>
<dbReference type="NCBIfam" id="NF033656">
    <property type="entry name" value="DMQ_monoox_COQ7"/>
    <property type="match status" value="1"/>
</dbReference>
<dbReference type="InterPro" id="IPR047809">
    <property type="entry name" value="COQ7_proteobact"/>
</dbReference>
<sequence>MDRQQSRSDRMIHQFDTLLRTLMPHAAVSQRATPAQGVADGVLDDQECRHAAGLMRINHTGEVCTQALYQGRSITAKLPHGHKQMEQSALEEIDHLAWCDERLEQLGSRPSYLNPLFYVASFGIGAASGLVSDRVSLGLIAATEERVGKHLNAHQASLPAEDHRSRAILRKMAVDEAHHAHLALEAGGIRFPAPVKWGMGLVSKVMTKSVYHI</sequence>
<dbReference type="Pfam" id="PF03232">
    <property type="entry name" value="COQ7"/>
    <property type="match status" value="1"/>
</dbReference>
<accession>A0A0F9X502</accession>
<dbReference type="InterPro" id="IPR011566">
    <property type="entry name" value="Ubq_synth_Coq7"/>
</dbReference>
<evidence type="ECO:0000256" key="1">
    <source>
        <dbReference type="ARBA" id="ARBA00004749"/>
    </source>
</evidence>
<keyword evidence="4" id="KW-0479">Metal-binding</keyword>
<name>A0A0F9X502_9ZZZZ</name>
<comment type="caution">
    <text evidence="9">The sequence shown here is derived from an EMBL/GenBank/DDBJ whole genome shotgun (WGS) entry which is preliminary data.</text>
</comment>
<dbReference type="SUPFAM" id="SSF47240">
    <property type="entry name" value="Ferritin-like"/>
    <property type="match status" value="1"/>
</dbReference>
<dbReference type="GO" id="GO:0006744">
    <property type="term" value="P:ubiquinone biosynthetic process"/>
    <property type="evidence" value="ECO:0007669"/>
    <property type="project" value="UniProtKB-KW"/>
</dbReference>
<dbReference type="Gene3D" id="1.20.1260.10">
    <property type="match status" value="1"/>
</dbReference>
<dbReference type="GO" id="GO:0004497">
    <property type="term" value="F:monooxygenase activity"/>
    <property type="evidence" value="ECO:0007669"/>
    <property type="project" value="UniProtKB-KW"/>
</dbReference>
<evidence type="ECO:0000256" key="4">
    <source>
        <dbReference type="ARBA" id="ARBA00022723"/>
    </source>
</evidence>
<proteinExistence type="inferred from homology"/>
<keyword evidence="7" id="KW-0503">Monooxygenase</keyword>
<evidence type="ECO:0000256" key="7">
    <source>
        <dbReference type="ARBA" id="ARBA00023033"/>
    </source>
</evidence>
<dbReference type="AlphaFoldDB" id="A0A0F9X502"/>
<comment type="pathway">
    <text evidence="1">Cofactor biosynthesis; ubiquinone biosynthesis.</text>
</comment>
<keyword evidence="3" id="KW-0831">Ubiquinone biosynthesis</keyword>
<evidence type="ECO:0000256" key="5">
    <source>
        <dbReference type="ARBA" id="ARBA00023002"/>
    </source>
</evidence>
<reference evidence="9" key="1">
    <citation type="journal article" date="2015" name="Nature">
        <title>Complex archaea that bridge the gap between prokaryotes and eukaryotes.</title>
        <authorList>
            <person name="Spang A."/>
            <person name="Saw J.H."/>
            <person name="Jorgensen S.L."/>
            <person name="Zaremba-Niedzwiedzka K."/>
            <person name="Martijn J."/>
            <person name="Lind A.E."/>
            <person name="van Eijk R."/>
            <person name="Schleper C."/>
            <person name="Guy L."/>
            <person name="Ettema T.J."/>
        </authorList>
    </citation>
    <scope>NUCLEOTIDE SEQUENCE</scope>
</reference>
<evidence type="ECO:0000313" key="9">
    <source>
        <dbReference type="EMBL" id="KKN93916.1"/>
    </source>
</evidence>
<keyword evidence="2" id="KW-1003">Cell membrane</keyword>
<evidence type="ECO:0000256" key="6">
    <source>
        <dbReference type="ARBA" id="ARBA00023004"/>
    </source>
</evidence>
<keyword evidence="5" id="KW-0560">Oxidoreductase</keyword>
<evidence type="ECO:0000256" key="8">
    <source>
        <dbReference type="ARBA" id="ARBA00023136"/>
    </source>
</evidence>
<gene>
    <name evidence="9" type="ORF">LCGC14_0194150</name>
</gene>
<dbReference type="GO" id="GO:0046872">
    <property type="term" value="F:metal ion binding"/>
    <property type="evidence" value="ECO:0007669"/>
    <property type="project" value="UniProtKB-KW"/>
</dbReference>
<dbReference type="PANTHER" id="PTHR11237">
    <property type="entry name" value="COENZYME Q10 BIOSYNTHESIS PROTEIN 7"/>
    <property type="match status" value="1"/>
</dbReference>
<keyword evidence="6" id="KW-0408">Iron</keyword>
<protein>
    <recommendedName>
        <fullName evidence="10">Ubiquinone biosynthesis protein COQ7</fullName>
    </recommendedName>
</protein>
<evidence type="ECO:0008006" key="10">
    <source>
        <dbReference type="Google" id="ProtNLM"/>
    </source>
</evidence>
<organism evidence="9">
    <name type="scientific">marine sediment metagenome</name>
    <dbReference type="NCBI Taxonomy" id="412755"/>
    <lineage>
        <taxon>unclassified sequences</taxon>
        <taxon>metagenomes</taxon>
        <taxon>ecological metagenomes</taxon>
    </lineage>
</organism>
<evidence type="ECO:0000256" key="2">
    <source>
        <dbReference type="ARBA" id="ARBA00022475"/>
    </source>
</evidence>
<keyword evidence="8" id="KW-0472">Membrane</keyword>
<dbReference type="EMBL" id="LAZR01000083">
    <property type="protein sequence ID" value="KKN93916.1"/>
    <property type="molecule type" value="Genomic_DNA"/>
</dbReference>
<evidence type="ECO:0000256" key="3">
    <source>
        <dbReference type="ARBA" id="ARBA00022688"/>
    </source>
</evidence>